<comment type="caution">
    <text evidence="1">The sequence shown here is derived from an EMBL/GenBank/DDBJ whole genome shotgun (WGS) entry which is preliminary data.</text>
</comment>
<organism evidence="1 2">
    <name type="scientific">Fulvivirga marina</name>
    <dbReference type="NCBI Taxonomy" id="2494733"/>
    <lineage>
        <taxon>Bacteria</taxon>
        <taxon>Pseudomonadati</taxon>
        <taxon>Bacteroidota</taxon>
        <taxon>Cytophagia</taxon>
        <taxon>Cytophagales</taxon>
        <taxon>Fulvivirgaceae</taxon>
        <taxon>Fulvivirga</taxon>
    </lineage>
</organism>
<sequence>MKTLNLIELQELKEHIENNYAGDYAALSLELSKAVYLLHYLENDEICRHDVQGTCFALQQLNECFHHAHHQQWQQQFE</sequence>
<accession>A0A937KBZ1</accession>
<dbReference type="Proteomes" id="UP000614216">
    <property type="component" value="Unassembled WGS sequence"/>
</dbReference>
<proteinExistence type="predicted"/>
<gene>
    <name evidence="1" type="ORF">JMN32_10605</name>
</gene>
<evidence type="ECO:0000313" key="2">
    <source>
        <dbReference type="Proteomes" id="UP000614216"/>
    </source>
</evidence>
<keyword evidence="2" id="KW-1185">Reference proteome</keyword>
<evidence type="ECO:0000313" key="1">
    <source>
        <dbReference type="EMBL" id="MBL6446764.1"/>
    </source>
</evidence>
<dbReference type="RefSeq" id="WP_202856309.1">
    <property type="nucleotide sequence ID" value="NZ_JAEUGD010000040.1"/>
</dbReference>
<dbReference type="EMBL" id="JAEUGD010000040">
    <property type="protein sequence ID" value="MBL6446764.1"/>
    <property type="molecule type" value="Genomic_DNA"/>
</dbReference>
<reference evidence="1" key="1">
    <citation type="submission" date="2021-01" db="EMBL/GenBank/DDBJ databases">
        <title>Fulvivirga kasyanovii gen. nov., sp nov., a novel member of the phylum Bacteroidetes isolated from seawater in a mussel farm.</title>
        <authorList>
            <person name="Zhao L.-H."/>
            <person name="Wang Z.-J."/>
        </authorList>
    </citation>
    <scope>NUCLEOTIDE SEQUENCE</scope>
    <source>
        <strain evidence="1">29W222</strain>
    </source>
</reference>
<dbReference type="AlphaFoldDB" id="A0A937KBZ1"/>
<protein>
    <submittedName>
        <fullName evidence="1">Uncharacterized protein</fullName>
    </submittedName>
</protein>
<name>A0A937KBZ1_9BACT</name>